<proteinExistence type="predicted"/>
<dbReference type="GO" id="GO:0035556">
    <property type="term" value="P:intracellular signal transduction"/>
    <property type="evidence" value="ECO:0007669"/>
    <property type="project" value="InterPro"/>
</dbReference>
<dbReference type="InterPro" id="IPR036036">
    <property type="entry name" value="SOCS_box-like_dom_sf"/>
</dbReference>
<dbReference type="VEuPathDB" id="VectorBase:GAUT043230"/>
<protein>
    <submittedName>
        <fullName evidence="1">Uncharacterized protein</fullName>
    </submittedName>
</protein>
<name>A0A1A9VP74_GLOAU</name>
<evidence type="ECO:0000313" key="2">
    <source>
        <dbReference type="Proteomes" id="UP000078200"/>
    </source>
</evidence>
<dbReference type="EnsemblMetazoa" id="GAUT043230-RA">
    <property type="protein sequence ID" value="GAUT043230-PA"/>
    <property type="gene ID" value="GAUT043230"/>
</dbReference>
<organism evidence="1 2">
    <name type="scientific">Glossina austeni</name>
    <name type="common">Savannah tsetse fly</name>
    <dbReference type="NCBI Taxonomy" id="7395"/>
    <lineage>
        <taxon>Eukaryota</taxon>
        <taxon>Metazoa</taxon>
        <taxon>Ecdysozoa</taxon>
        <taxon>Arthropoda</taxon>
        <taxon>Hexapoda</taxon>
        <taxon>Insecta</taxon>
        <taxon>Pterygota</taxon>
        <taxon>Neoptera</taxon>
        <taxon>Endopterygota</taxon>
        <taxon>Diptera</taxon>
        <taxon>Brachycera</taxon>
        <taxon>Muscomorpha</taxon>
        <taxon>Hippoboscoidea</taxon>
        <taxon>Glossinidae</taxon>
        <taxon>Glossina</taxon>
    </lineage>
</organism>
<keyword evidence="2" id="KW-1185">Reference proteome</keyword>
<dbReference type="SUPFAM" id="SSF158235">
    <property type="entry name" value="SOCS box-like"/>
    <property type="match status" value="1"/>
</dbReference>
<sequence length="120" mass="13906">MLVVVIVSPRNRWTSKQNKPNTCLMLGRKCARFVILKVVIRKDLIQTLPLPRRLLDYLNYKHCYSEQIESDSSHSQLHVIRQFLYVFCFAEYQLRADGTTPEGFNNTTCLTSAQSIPVTQ</sequence>
<dbReference type="Proteomes" id="UP000078200">
    <property type="component" value="Unassembled WGS sequence"/>
</dbReference>
<dbReference type="AlphaFoldDB" id="A0A1A9VP74"/>
<reference evidence="1" key="1">
    <citation type="submission" date="2020-05" db="UniProtKB">
        <authorList>
            <consortium name="EnsemblMetazoa"/>
        </authorList>
    </citation>
    <scope>IDENTIFICATION</scope>
    <source>
        <strain evidence="1">TTRI</strain>
    </source>
</reference>
<accession>A0A1A9VP74</accession>
<evidence type="ECO:0000313" key="1">
    <source>
        <dbReference type="EnsemblMetazoa" id="GAUT043230-PA"/>
    </source>
</evidence>